<dbReference type="EMBL" id="CALSDN010000008">
    <property type="protein sequence ID" value="CAH6722277.1"/>
    <property type="molecule type" value="Genomic_DNA"/>
</dbReference>
<proteinExistence type="predicted"/>
<reference evidence="1" key="1">
    <citation type="submission" date="2022-06" db="EMBL/GenBank/DDBJ databases">
        <authorList>
            <person name="Legras J.-L."/>
            <person name="Devillers H."/>
            <person name="Grondin C."/>
        </authorList>
    </citation>
    <scope>NUCLEOTIDE SEQUENCE</scope>
    <source>
        <strain evidence="1">CLIB 1444</strain>
    </source>
</reference>
<evidence type="ECO:0000313" key="1">
    <source>
        <dbReference type="EMBL" id="CAH6722277.1"/>
    </source>
</evidence>
<dbReference type="Proteomes" id="UP001152531">
    <property type="component" value="Unassembled WGS sequence"/>
</dbReference>
<name>A0ACA9YBJ1_9ASCO</name>
<protein>
    <submittedName>
        <fullName evidence="1">Ergosterol biosynthesis protein 29</fullName>
    </submittedName>
</protein>
<organism evidence="1 2">
    <name type="scientific">[Candida] jaroonii</name>
    <dbReference type="NCBI Taxonomy" id="467808"/>
    <lineage>
        <taxon>Eukaryota</taxon>
        <taxon>Fungi</taxon>
        <taxon>Dikarya</taxon>
        <taxon>Ascomycota</taxon>
        <taxon>Saccharomycotina</taxon>
        <taxon>Pichiomycetes</taxon>
        <taxon>Debaryomycetaceae</taxon>
        <taxon>Yamadazyma</taxon>
    </lineage>
</organism>
<gene>
    <name evidence="1" type="ORF">CLIB1444_08S05820</name>
</gene>
<sequence>MNSNLFELTKYYWNEVDICLTKFIGSTSITQDLLNTPWSKYITESIIITSIVLIIYESIYWTGIHFKLWEYHAKDIFTEVPIHCAHVYVRLNVSSRDKAKYIDEYYELKQNSKYNILNWKCLSDKKEEAFTNEEFVKYHFEFSPEDFEMNQEPEFGSTISHLRSKILELFKSSKVFEKYVDGQDSKDVIIFNKHSEKITNDKDNEYLVKCSIETGDVIDCIIICP</sequence>
<accession>A0ACA9YBJ1</accession>
<evidence type="ECO:0000313" key="2">
    <source>
        <dbReference type="Proteomes" id="UP001152531"/>
    </source>
</evidence>
<comment type="caution">
    <text evidence="1">The sequence shown here is derived from an EMBL/GenBank/DDBJ whole genome shotgun (WGS) entry which is preliminary data.</text>
</comment>
<keyword evidence="2" id="KW-1185">Reference proteome</keyword>